<evidence type="ECO:0000313" key="2">
    <source>
        <dbReference type="Proteomes" id="UP000011518"/>
    </source>
</evidence>
<dbReference type="InParanoid" id="L9JEB4"/>
<name>L9JEB4_TUPCH</name>
<protein>
    <submittedName>
        <fullName evidence="1">Uncharacterized protein</fullName>
    </submittedName>
</protein>
<dbReference type="Proteomes" id="UP000011518">
    <property type="component" value="Unassembled WGS sequence"/>
</dbReference>
<organism evidence="1 2">
    <name type="scientific">Tupaia chinensis</name>
    <name type="common">Chinese tree shrew</name>
    <name type="synonym">Tupaia belangeri chinensis</name>
    <dbReference type="NCBI Taxonomy" id="246437"/>
    <lineage>
        <taxon>Eukaryota</taxon>
        <taxon>Metazoa</taxon>
        <taxon>Chordata</taxon>
        <taxon>Craniata</taxon>
        <taxon>Vertebrata</taxon>
        <taxon>Euteleostomi</taxon>
        <taxon>Mammalia</taxon>
        <taxon>Eutheria</taxon>
        <taxon>Euarchontoglires</taxon>
        <taxon>Scandentia</taxon>
        <taxon>Tupaiidae</taxon>
        <taxon>Tupaia</taxon>
    </lineage>
</organism>
<reference evidence="2" key="2">
    <citation type="journal article" date="2013" name="Nat. Commun.">
        <title>Genome of the Chinese tree shrew.</title>
        <authorList>
            <person name="Fan Y."/>
            <person name="Huang Z.Y."/>
            <person name="Cao C.C."/>
            <person name="Chen C.S."/>
            <person name="Chen Y.X."/>
            <person name="Fan D.D."/>
            <person name="He J."/>
            <person name="Hou H.L."/>
            <person name="Hu L."/>
            <person name="Hu X.T."/>
            <person name="Jiang X.T."/>
            <person name="Lai R."/>
            <person name="Lang Y.S."/>
            <person name="Liang B."/>
            <person name="Liao S.G."/>
            <person name="Mu D."/>
            <person name="Ma Y.Y."/>
            <person name="Niu Y.Y."/>
            <person name="Sun X.Q."/>
            <person name="Xia J.Q."/>
            <person name="Xiao J."/>
            <person name="Xiong Z.Q."/>
            <person name="Xu L."/>
            <person name="Yang L."/>
            <person name="Zhang Y."/>
            <person name="Zhao W."/>
            <person name="Zhao X.D."/>
            <person name="Zheng Y.T."/>
            <person name="Zhou J.M."/>
            <person name="Zhu Y.B."/>
            <person name="Zhang G.J."/>
            <person name="Wang J."/>
            <person name="Yao Y.G."/>
        </authorList>
    </citation>
    <scope>NUCLEOTIDE SEQUENCE [LARGE SCALE GENOMIC DNA]</scope>
</reference>
<dbReference type="AlphaFoldDB" id="L9JEB4"/>
<keyword evidence="2" id="KW-1185">Reference proteome</keyword>
<proteinExistence type="predicted"/>
<dbReference type="EMBL" id="KB321014">
    <property type="protein sequence ID" value="ELW48940.1"/>
    <property type="molecule type" value="Genomic_DNA"/>
</dbReference>
<accession>L9JEB4</accession>
<evidence type="ECO:0000313" key="1">
    <source>
        <dbReference type="EMBL" id="ELW48940.1"/>
    </source>
</evidence>
<sequence length="206" mass="22263">MAGEDEDTAASNRVTPFRVHWVMSQPTEHLVLHWIQQAFPRHLCLTAKLFFASASKIRFDLALTSSSTSHTILRYICVLMKAFAHCPACLQYFSPLLLQVPGAKHEPLCKSMTSNTFAEKQVFVRGAGRQTVRSGCGLDSGTPGLDLPVSLRLAVNRPVVCSPYRKLMSTCSRAGGGTPFLSQTSLGGPDLLPCPGLTQVVTAAMG</sequence>
<reference evidence="2" key="1">
    <citation type="submission" date="2012-07" db="EMBL/GenBank/DDBJ databases">
        <title>Genome of the Chinese tree shrew, a rising model animal genetically related to primates.</title>
        <authorList>
            <person name="Zhang G."/>
            <person name="Fan Y."/>
            <person name="Yao Y."/>
            <person name="Huang Z."/>
        </authorList>
    </citation>
    <scope>NUCLEOTIDE SEQUENCE [LARGE SCALE GENOMIC DNA]</scope>
</reference>
<gene>
    <name evidence="1" type="ORF">TREES_T100010991</name>
</gene>